<dbReference type="PANTHER" id="PTHR12350:SF19">
    <property type="entry name" value="SET DOMAIN-CONTAINING PROTEIN"/>
    <property type="match status" value="1"/>
</dbReference>
<accession>A0A8H5EXY9</accession>
<dbReference type="InterPro" id="IPR046341">
    <property type="entry name" value="SET_dom_sf"/>
</dbReference>
<protein>
    <recommendedName>
        <fullName evidence="1">SET domain-containing protein</fullName>
    </recommendedName>
</protein>
<proteinExistence type="predicted"/>
<dbReference type="OrthoDB" id="5984008at2759"/>
<dbReference type="InterPro" id="IPR001214">
    <property type="entry name" value="SET_dom"/>
</dbReference>
<evidence type="ECO:0000313" key="2">
    <source>
        <dbReference type="EMBL" id="KAF5316544.1"/>
    </source>
</evidence>
<dbReference type="Gene3D" id="2.170.270.10">
    <property type="entry name" value="SET domain"/>
    <property type="match status" value="1"/>
</dbReference>
<dbReference type="PANTHER" id="PTHR12350">
    <property type="entry name" value="HISTONE-LYSINE N-METHYLTRANSFERASE-RELATED"/>
    <property type="match status" value="1"/>
</dbReference>
<feature type="domain" description="SET" evidence="1">
    <location>
        <begin position="121"/>
        <end position="222"/>
    </location>
</feature>
<evidence type="ECO:0000259" key="1">
    <source>
        <dbReference type="PROSITE" id="PS50280"/>
    </source>
</evidence>
<organism evidence="2 3">
    <name type="scientific">Psilocybe cf. subviscida</name>
    <dbReference type="NCBI Taxonomy" id="2480587"/>
    <lineage>
        <taxon>Eukaryota</taxon>
        <taxon>Fungi</taxon>
        <taxon>Dikarya</taxon>
        <taxon>Basidiomycota</taxon>
        <taxon>Agaricomycotina</taxon>
        <taxon>Agaricomycetes</taxon>
        <taxon>Agaricomycetidae</taxon>
        <taxon>Agaricales</taxon>
        <taxon>Agaricineae</taxon>
        <taxon>Strophariaceae</taxon>
        <taxon>Psilocybe</taxon>
    </lineage>
</organism>
<dbReference type="Proteomes" id="UP000567179">
    <property type="component" value="Unassembled WGS sequence"/>
</dbReference>
<dbReference type="SUPFAM" id="SSF82199">
    <property type="entry name" value="SET domain"/>
    <property type="match status" value="1"/>
</dbReference>
<sequence length="286" mass="31548">MSLPVRPSFTSRQAMVLGTIAVGGIAFAYSGEQRARKDASKEYGSRTVDHQLGGSSADALYAVTRPAKNSNVKDQPHCAAATVSALRRQWRTTYPKDEIGVRTHPQDKMKPSQEGYKPSHAEFVVEFVPGQYMSSLKSRKAFKAGEVMAVLTGLTRGSKAYTTVQCGRNPRDHIELNSDLVYVNHSCEPNAAFDFSSPVMAEWSFRALKDIALGDTLTFFYPSTEWAMDQPFACQCKTKVGIPPRAVTCLGNIQGAKYLSKKDLEERIFVSPWILDLVAERDANPA</sequence>
<comment type="caution">
    <text evidence="2">The sequence shown here is derived from an EMBL/GenBank/DDBJ whole genome shotgun (WGS) entry which is preliminary data.</text>
</comment>
<reference evidence="2 3" key="1">
    <citation type="journal article" date="2020" name="ISME J.">
        <title>Uncovering the hidden diversity of litter-decomposition mechanisms in mushroom-forming fungi.</title>
        <authorList>
            <person name="Floudas D."/>
            <person name="Bentzer J."/>
            <person name="Ahren D."/>
            <person name="Johansson T."/>
            <person name="Persson P."/>
            <person name="Tunlid A."/>
        </authorList>
    </citation>
    <scope>NUCLEOTIDE SEQUENCE [LARGE SCALE GENOMIC DNA]</scope>
    <source>
        <strain evidence="2 3">CBS 101986</strain>
    </source>
</reference>
<dbReference type="PROSITE" id="PS50280">
    <property type="entry name" value="SET"/>
    <property type="match status" value="1"/>
</dbReference>
<gene>
    <name evidence="2" type="ORF">D9619_006144</name>
</gene>
<dbReference type="AlphaFoldDB" id="A0A8H5EXY9"/>
<dbReference type="InterPro" id="IPR053201">
    <property type="entry name" value="Flavunoidine_N-MTase"/>
</dbReference>
<dbReference type="Pfam" id="PF00856">
    <property type="entry name" value="SET"/>
    <property type="match status" value="1"/>
</dbReference>
<dbReference type="EMBL" id="JAACJJ010000042">
    <property type="protein sequence ID" value="KAF5316544.1"/>
    <property type="molecule type" value="Genomic_DNA"/>
</dbReference>
<evidence type="ECO:0000313" key="3">
    <source>
        <dbReference type="Proteomes" id="UP000567179"/>
    </source>
</evidence>
<name>A0A8H5EXY9_9AGAR</name>
<keyword evidence="3" id="KW-1185">Reference proteome</keyword>